<keyword evidence="1" id="KW-0472">Membrane</keyword>
<organism evidence="2 3">
    <name type="scientific">Crossiella cryophila</name>
    <dbReference type="NCBI Taxonomy" id="43355"/>
    <lineage>
        <taxon>Bacteria</taxon>
        <taxon>Bacillati</taxon>
        <taxon>Actinomycetota</taxon>
        <taxon>Actinomycetes</taxon>
        <taxon>Pseudonocardiales</taxon>
        <taxon>Pseudonocardiaceae</taxon>
        <taxon>Crossiella</taxon>
    </lineage>
</organism>
<dbReference type="Proteomes" id="UP000533598">
    <property type="component" value="Unassembled WGS sequence"/>
</dbReference>
<comment type="caution">
    <text evidence="2">The sequence shown here is derived from an EMBL/GenBank/DDBJ whole genome shotgun (WGS) entry which is preliminary data.</text>
</comment>
<dbReference type="AlphaFoldDB" id="A0A7W7C9P8"/>
<reference evidence="2 3" key="1">
    <citation type="submission" date="2020-08" db="EMBL/GenBank/DDBJ databases">
        <title>Sequencing the genomes of 1000 actinobacteria strains.</title>
        <authorList>
            <person name="Klenk H.-P."/>
        </authorList>
    </citation>
    <scope>NUCLEOTIDE SEQUENCE [LARGE SCALE GENOMIC DNA]</scope>
    <source>
        <strain evidence="2 3">DSM 44230</strain>
    </source>
</reference>
<keyword evidence="1" id="KW-1133">Transmembrane helix</keyword>
<evidence type="ECO:0000256" key="1">
    <source>
        <dbReference type="SAM" id="Phobius"/>
    </source>
</evidence>
<proteinExistence type="predicted"/>
<dbReference type="RefSeq" id="WP_185003056.1">
    <property type="nucleotide sequence ID" value="NZ_BAAAUI010000002.1"/>
</dbReference>
<name>A0A7W7C9P8_9PSEU</name>
<evidence type="ECO:0000313" key="3">
    <source>
        <dbReference type="Proteomes" id="UP000533598"/>
    </source>
</evidence>
<feature type="transmembrane region" description="Helical" evidence="1">
    <location>
        <begin position="21"/>
        <end position="39"/>
    </location>
</feature>
<evidence type="ECO:0000313" key="2">
    <source>
        <dbReference type="EMBL" id="MBB4677144.1"/>
    </source>
</evidence>
<accession>A0A7W7C9P8</accession>
<protein>
    <submittedName>
        <fullName evidence="2">Uncharacterized protein</fullName>
    </submittedName>
</protein>
<sequence>MDLQTGSSFSRPNNIRTTLDFALALYLTFVPLLGFPPGYATEVSAARRRGLDRPSSG</sequence>
<dbReference type="EMBL" id="JACHMH010000001">
    <property type="protein sequence ID" value="MBB4677144.1"/>
    <property type="molecule type" value="Genomic_DNA"/>
</dbReference>
<gene>
    <name evidence="2" type="ORF">HNR67_003262</name>
</gene>
<keyword evidence="1" id="KW-0812">Transmembrane</keyword>
<keyword evidence="3" id="KW-1185">Reference proteome</keyword>